<organism evidence="2 3">
    <name type="scientific">Athelia psychrophila</name>
    <dbReference type="NCBI Taxonomy" id="1759441"/>
    <lineage>
        <taxon>Eukaryota</taxon>
        <taxon>Fungi</taxon>
        <taxon>Dikarya</taxon>
        <taxon>Basidiomycota</taxon>
        <taxon>Agaricomycotina</taxon>
        <taxon>Agaricomycetes</taxon>
        <taxon>Agaricomycetidae</taxon>
        <taxon>Atheliales</taxon>
        <taxon>Atheliaceae</taxon>
        <taxon>Athelia</taxon>
    </lineage>
</organism>
<dbReference type="EMBL" id="KV417487">
    <property type="protein sequence ID" value="KZP32066.1"/>
    <property type="molecule type" value="Genomic_DNA"/>
</dbReference>
<evidence type="ECO:0000256" key="1">
    <source>
        <dbReference type="SAM" id="MobiDB-lite"/>
    </source>
</evidence>
<proteinExistence type="predicted"/>
<feature type="region of interest" description="Disordered" evidence="1">
    <location>
        <begin position="206"/>
        <end position="225"/>
    </location>
</feature>
<feature type="region of interest" description="Disordered" evidence="1">
    <location>
        <begin position="44"/>
        <end position="69"/>
    </location>
</feature>
<dbReference type="Proteomes" id="UP000076532">
    <property type="component" value="Unassembled WGS sequence"/>
</dbReference>
<evidence type="ECO:0000313" key="2">
    <source>
        <dbReference type="EMBL" id="KZP32066.1"/>
    </source>
</evidence>
<sequence>MLTWQLHAYANATTADLRLHISPTASCANGAVLPTAPKAFHPASMLQRPASPSPSPVPAPESQFPWQPGLRRNPNYSHGIFIQEAASSPGASSAHSRRSLSRRFPSRISSTSLYSGARRCRSRPIIRTTATEIPTAWSPCSIRGDLMELHPRGRGTAPSLTRQSSAWGGGLRVTGHHLETAGLDVGRRAPTQRRSWIEIMPKGVEWEQQRRQRRTQGRGGGGGDE</sequence>
<name>A0A166UV39_9AGAM</name>
<keyword evidence="3" id="KW-1185">Reference proteome</keyword>
<accession>A0A166UV39</accession>
<reference evidence="2 3" key="1">
    <citation type="journal article" date="2016" name="Mol. Biol. Evol.">
        <title>Comparative Genomics of Early-Diverging Mushroom-Forming Fungi Provides Insights into the Origins of Lignocellulose Decay Capabilities.</title>
        <authorList>
            <person name="Nagy L.G."/>
            <person name="Riley R."/>
            <person name="Tritt A."/>
            <person name="Adam C."/>
            <person name="Daum C."/>
            <person name="Floudas D."/>
            <person name="Sun H."/>
            <person name="Yadav J.S."/>
            <person name="Pangilinan J."/>
            <person name="Larsson K.H."/>
            <person name="Matsuura K."/>
            <person name="Barry K."/>
            <person name="Labutti K."/>
            <person name="Kuo R."/>
            <person name="Ohm R.A."/>
            <person name="Bhattacharya S.S."/>
            <person name="Shirouzu T."/>
            <person name="Yoshinaga Y."/>
            <person name="Martin F.M."/>
            <person name="Grigoriev I.V."/>
            <person name="Hibbett D.S."/>
        </authorList>
    </citation>
    <scope>NUCLEOTIDE SEQUENCE [LARGE SCALE GENOMIC DNA]</scope>
    <source>
        <strain evidence="2 3">CBS 109695</strain>
    </source>
</reference>
<gene>
    <name evidence="2" type="ORF">FIBSPDRAFT_551805</name>
</gene>
<dbReference type="AlphaFoldDB" id="A0A166UV39"/>
<protein>
    <submittedName>
        <fullName evidence="2">Uncharacterized protein</fullName>
    </submittedName>
</protein>
<evidence type="ECO:0000313" key="3">
    <source>
        <dbReference type="Proteomes" id="UP000076532"/>
    </source>
</evidence>